<dbReference type="EMBL" id="LAZR01000724">
    <property type="protein sequence ID" value="KKN59507.1"/>
    <property type="molecule type" value="Genomic_DNA"/>
</dbReference>
<organism evidence="1">
    <name type="scientific">marine sediment metagenome</name>
    <dbReference type="NCBI Taxonomy" id="412755"/>
    <lineage>
        <taxon>unclassified sequences</taxon>
        <taxon>metagenomes</taxon>
        <taxon>ecological metagenomes</taxon>
    </lineage>
</organism>
<comment type="caution">
    <text evidence="1">The sequence shown here is derived from an EMBL/GenBank/DDBJ whole genome shotgun (WGS) entry which is preliminary data.</text>
</comment>
<evidence type="ECO:0000313" key="1">
    <source>
        <dbReference type="EMBL" id="KKN59507.1"/>
    </source>
</evidence>
<dbReference type="AlphaFoldDB" id="A0A0F9SB64"/>
<proteinExistence type="predicted"/>
<protein>
    <recommendedName>
        <fullName evidence="2">Glutaredoxin domain-containing protein</fullName>
    </recommendedName>
</protein>
<reference evidence="1" key="1">
    <citation type="journal article" date="2015" name="Nature">
        <title>Complex archaea that bridge the gap between prokaryotes and eukaryotes.</title>
        <authorList>
            <person name="Spang A."/>
            <person name="Saw J.H."/>
            <person name="Jorgensen S.L."/>
            <person name="Zaremba-Niedzwiedzka K."/>
            <person name="Martijn J."/>
            <person name="Lind A.E."/>
            <person name="van Eijk R."/>
            <person name="Schleper C."/>
            <person name="Guy L."/>
            <person name="Ettema T.J."/>
        </authorList>
    </citation>
    <scope>NUCLEOTIDE SEQUENCE</scope>
</reference>
<evidence type="ECO:0008006" key="2">
    <source>
        <dbReference type="Google" id="ProtNLM"/>
    </source>
</evidence>
<accession>A0A0F9SB64</accession>
<sequence length="104" mass="11331">MADQKEIDNCFAIEDNNAALTCLKEIVRTAKGPCRPHLILLTQENCIPCAEEKALHQEAINNGIIKELSINSPEGLAIAAKNQLAHVPALVLLDCKDNLIFPSD</sequence>
<gene>
    <name evidence="1" type="ORF">LCGC14_0541210</name>
</gene>
<name>A0A0F9SB64_9ZZZZ</name>